<dbReference type="AlphaFoldDB" id="A0A915YMB4"/>
<feature type="chain" id="PRO_5038035010" evidence="1">
    <location>
        <begin position="23"/>
        <end position="151"/>
    </location>
</feature>
<keyword evidence="3" id="KW-1185">Reference proteome</keyword>
<geneLocation type="plasmid" evidence="2 3">
    <name>pAUEb</name>
</geneLocation>
<keyword evidence="2" id="KW-0614">Plasmid</keyword>
<proteinExistence type="predicted"/>
<protein>
    <submittedName>
        <fullName evidence="2">Uncharacterized protein</fullName>
    </submittedName>
</protein>
<evidence type="ECO:0000256" key="1">
    <source>
        <dbReference type="SAM" id="SignalP"/>
    </source>
</evidence>
<keyword evidence="1" id="KW-0732">Signal</keyword>
<accession>A0A915YMB4</accession>
<feature type="signal peptide" evidence="1">
    <location>
        <begin position="1"/>
        <end position="22"/>
    </location>
</feature>
<organism evidence="2 3">
    <name type="scientific">Aureispira anguillae</name>
    <dbReference type="NCBI Taxonomy" id="2864201"/>
    <lineage>
        <taxon>Bacteria</taxon>
        <taxon>Pseudomonadati</taxon>
        <taxon>Bacteroidota</taxon>
        <taxon>Saprospiria</taxon>
        <taxon>Saprospirales</taxon>
        <taxon>Saprospiraceae</taxon>
        <taxon>Aureispira</taxon>
    </lineage>
</organism>
<dbReference type="EMBL" id="AP026869">
    <property type="protein sequence ID" value="BDS15664.1"/>
    <property type="molecule type" value="Genomic_DNA"/>
</dbReference>
<sequence length="151" mass="16344">MFKKAILMSVLALILKTPQIQAQDTLKILNSFILLELDSTSTHAPPPNANANSLNSISFCVKVVALFSDTSDIDSIHIKVGRNAGSGNVANVSFAYKGGNISPTLPEFDPNEQGFCICVAPSVHNAHRLFLEIWADDKSGNSTPPYRMQVN</sequence>
<evidence type="ECO:0000313" key="3">
    <source>
        <dbReference type="Proteomes" id="UP001060919"/>
    </source>
</evidence>
<gene>
    <name evidence="2" type="ORF">AsAng_0064480</name>
</gene>
<dbReference type="RefSeq" id="WP_264793707.1">
    <property type="nucleotide sequence ID" value="NZ_AP026869.1"/>
</dbReference>
<dbReference type="Proteomes" id="UP001060919">
    <property type="component" value="Plasmid pAUEb"/>
</dbReference>
<evidence type="ECO:0000313" key="2">
    <source>
        <dbReference type="EMBL" id="BDS15664.1"/>
    </source>
</evidence>
<dbReference type="KEGG" id="aup:AsAng_0064480"/>
<name>A0A915YMB4_9BACT</name>
<reference evidence="2" key="1">
    <citation type="submission" date="2022-09" db="EMBL/GenBank/DDBJ databases">
        <title>Aureispira anguillicida sp. nov., isolated from Leptocephalus of Japanese eel Anguilla japonica.</title>
        <authorList>
            <person name="Yuasa K."/>
            <person name="Mekata T."/>
            <person name="Ikunari K."/>
        </authorList>
    </citation>
    <scope>NUCLEOTIDE SEQUENCE</scope>
    <source>
        <strain evidence="2">EL160426</strain>
        <plasmid evidence="2">pAUEb</plasmid>
    </source>
</reference>